<sequence>MNEKVQRGRRALLYRAAGLAGFIGMGDIFDSRRALAAGTTPAQGIRRLSGSVTVNGAPAAKGTPVLAGDTVVTGAASEAIYVFGRDAFLQRADSRIRLGSGAARLLRVISGDLLSVFGKGNIRIETPTATIGIRGTGCYIEAQPKRVYFCLCYGVAELIPSAAPNERELIRSKHHDHPMYIYDDPRMPTMMVPAGVINHFDAELVMLESLVGRRPPFASD</sequence>
<keyword evidence="1" id="KW-1133">Transmembrane helix</keyword>
<feature type="transmembrane region" description="Helical" evidence="1">
    <location>
        <begin position="12"/>
        <end position="29"/>
    </location>
</feature>
<evidence type="ECO:0000256" key="1">
    <source>
        <dbReference type="SAM" id="Phobius"/>
    </source>
</evidence>
<dbReference type="InterPro" id="IPR006311">
    <property type="entry name" value="TAT_signal"/>
</dbReference>
<dbReference type="AlphaFoldDB" id="A0A1J5S7H1"/>
<name>A0A1J5S7H1_9ZZZZ</name>
<reference evidence="2" key="1">
    <citation type="submission" date="2016-10" db="EMBL/GenBank/DDBJ databases">
        <title>Sequence of Gallionella enrichment culture.</title>
        <authorList>
            <person name="Poehlein A."/>
            <person name="Muehling M."/>
            <person name="Daniel R."/>
        </authorList>
    </citation>
    <scope>NUCLEOTIDE SEQUENCE</scope>
</reference>
<dbReference type="EMBL" id="MLJW01000152">
    <property type="protein sequence ID" value="OIQ96237.1"/>
    <property type="molecule type" value="Genomic_DNA"/>
</dbReference>
<evidence type="ECO:0000313" key="2">
    <source>
        <dbReference type="EMBL" id="OIQ96237.1"/>
    </source>
</evidence>
<dbReference type="PROSITE" id="PS51318">
    <property type="entry name" value="TAT"/>
    <property type="match status" value="1"/>
</dbReference>
<protein>
    <recommendedName>
        <fullName evidence="3">FecR protein domain-containing protein</fullName>
    </recommendedName>
</protein>
<accession>A0A1J5S7H1</accession>
<comment type="caution">
    <text evidence="2">The sequence shown here is derived from an EMBL/GenBank/DDBJ whole genome shotgun (WGS) entry which is preliminary data.</text>
</comment>
<evidence type="ECO:0008006" key="3">
    <source>
        <dbReference type="Google" id="ProtNLM"/>
    </source>
</evidence>
<keyword evidence="1" id="KW-0812">Transmembrane</keyword>
<organism evidence="2">
    <name type="scientific">mine drainage metagenome</name>
    <dbReference type="NCBI Taxonomy" id="410659"/>
    <lineage>
        <taxon>unclassified sequences</taxon>
        <taxon>metagenomes</taxon>
        <taxon>ecological metagenomes</taxon>
    </lineage>
</organism>
<proteinExistence type="predicted"/>
<gene>
    <name evidence="2" type="ORF">GALL_217540</name>
</gene>
<keyword evidence="1" id="KW-0472">Membrane</keyword>